<keyword evidence="7" id="KW-0472">Membrane</keyword>
<organism evidence="11">
    <name type="scientific">Schistocephalus solidus</name>
    <name type="common">Tapeworm</name>
    <dbReference type="NCBI Taxonomy" id="70667"/>
    <lineage>
        <taxon>Eukaryota</taxon>
        <taxon>Metazoa</taxon>
        <taxon>Spiralia</taxon>
        <taxon>Lophotrochozoa</taxon>
        <taxon>Platyhelminthes</taxon>
        <taxon>Cestoda</taxon>
        <taxon>Eucestoda</taxon>
        <taxon>Diphyllobothriidea</taxon>
        <taxon>Diphyllobothriidae</taxon>
        <taxon>Schistocephalus</taxon>
    </lineage>
</organism>
<dbReference type="GO" id="GO:0006896">
    <property type="term" value="P:Golgi to vacuole transport"/>
    <property type="evidence" value="ECO:0007669"/>
    <property type="project" value="InterPro"/>
</dbReference>
<dbReference type="InterPro" id="IPR011012">
    <property type="entry name" value="Longin-like_dom_sf"/>
</dbReference>
<comment type="similarity">
    <text evidence="3">Belongs to the adaptor complexes small subunit family.</text>
</comment>
<dbReference type="PROSITE" id="PS00989">
    <property type="entry name" value="CLAT_ADAPTOR_S"/>
    <property type="match status" value="1"/>
</dbReference>
<dbReference type="Pfam" id="PF01217">
    <property type="entry name" value="Clat_adaptor_s"/>
    <property type="match status" value="1"/>
</dbReference>
<dbReference type="GO" id="GO:0006886">
    <property type="term" value="P:intracellular protein transport"/>
    <property type="evidence" value="ECO:0007669"/>
    <property type="project" value="InterPro"/>
</dbReference>
<evidence type="ECO:0000256" key="7">
    <source>
        <dbReference type="ARBA" id="ARBA00023136"/>
    </source>
</evidence>
<dbReference type="FunFam" id="3.30.450.60:FF:000001">
    <property type="entry name" value="AP complex subunit sigma"/>
    <property type="match status" value="1"/>
</dbReference>
<dbReference type="EMBL" id="GEEE01010602">
    <property type="protein sequence ID" value="JAP52623.1"/>
    <property type="molecule type" value="Transcribed_RNA"/>
</dbReference>
<evidence type="ECO:0000256" key="9">
    <source>
        <dbReference type="ARBA" id="ARBA00025605"/>
    </source>
</evidence>
<reference evidence="11" key="1">
    <citation type="submission" date="2016-01" db="EMBL/GenBank/DDBJ databases">
        <title>Reference transcriptome for the parasite Schistocephalus solidus: insights into the molecular evolution of parasitism.</title>
        <authorList>
            <person name="Hebert F.O."/>
            <person name="Grambauer S."/>
            <person name="Barber I."/>
            <person name="Landry C.R."/>
            <person name="Aubin-Horth N."/>
        </authorList>
    </citation>
    <scope>NUCLEOTIDE SEQUENCE</scope>
</reference>
<dbReference type="GO" id="GO:0030659">
    <property type="term" value="C:cytoplasmic vesicle membrane"/>
    <property type="evidence" value="ECO:0007669"/>
    <property type="project" value="UniProtKB-SubCell"/>
</dbReference>
<evidence type="ECO:0000256" key="5">
    <source>
        <dbReference type="ARBA" id="ARBA00022927"/>
    </source>
</evidence>
<dbReference type="CDD" id="cd14834">
    <property type="entry name" value="AP3_sigma"/>
    <property type="match status" value="1"/>
</dbReference>
<evidence type="ECO:0000313" key="11">
    <source>
        <dbReference type="EMBL" id="JAP52623.1"/>
    </source>
</evidence>
<keyword evidence="5" id="KW-0653">Protein transport</keyword>
<evidence type="ECO:0000256" key="8">
    <source>
        <dbReference type="ARBA" id="ARBA00023329"/>
    </source>
</evidence>
<dbReference type="GO" id="GO:0005794">
    <property type="term" value="C:Golgi apparatus"/>
    <property type="evidence" value="ECO:0007669"/>
    <property type="project" value="UniProtKB-SubCell"/>
</dbReference>
<dbReference type="InterPro" id="IPR000804">
    <property type="entry name" value="Clathrin_sm-chain_CS"/>
</dbReference>
<evidence type="ECO:0000256" key="4">
    <source>
        <dbReference type="ARBA" id="ARBA00022448"/>
    </source>
</evidence>
<keyword evidence="6" id="KW-0333">Golgi apparatus</keyword>
<dbReference type="Gene3D" id="3.30.450.60">
    <property type="match status" value="1"/>
</dbReference>
<dbReference type="GO" id="GO:0030123">
    <property type="term" value="C:AP-3 adaptor complex"/>
    <property type="evidence" value="ECO:0007669"/>
    <property type="project" value="InterPro"/>
</dbReference>
<proteinExistence type="inferred from homology"/>
<accession>A0A0X3PL61</accession>
<sequence>MIKAILIFNNSGKPRLLKFYEDVPEETQQKLLRETFLLVSRRDDDVCNFLEGGSLLAGQDYRLIYRHYATLYFVFCVDSSESELGILDLIQVFVEALDKSFESVCELDLIFHPDKVHYLLNELVVGGMVLETHISEIVSHYEEQNKLEKQEQSTLSATPARAVSAVKDLNIPQKLKDLKLPEIPYLHSRLGLG</sequence>
<keyword evidence="4" id="KW-0813">Transport</keyword>
<evidence type="ECO:0000256" key="6">
    <source>
        <dbReference type="ARBA" id="ARBA00023034"/>
    </source>
</evidence>
<name>A0A0X3PL61_SCHSO</name>
<evidence type="ECO:0000256" key="1">
    <source>
        <dbReference type="ARBA" id="ARBA00004180"/>
    </source>
</evidence>
<comment type="function">
    <text evidence="9">Part of the AP-3 complex, an adaptor-related complex which is not clathrin-associated. The complex is associated with the Golgi region as well as more peripheral structures. It facilitates the budding of vesicles from the Golgi membrane and may be directly involved in trafficking to lysosomes. In concert with the BLOC-1 complex, AP-3 is required to target cargos into vesicles assembled at cell bodies for delivery into neurites and nerve terminals.</text>
</comment>
<comment type="subcellular location">
    <subcellularLocation>
        <location evidence="1">Cytoplasmic vesicle membrane</location>
        <topology evidence="1">Peripheral membrane protein</topology>
        <orientation evidence="1">Cytoplasmic side</orientation>
    </subcellularLocation>
    <subcellularLocation>
        <location evidence="2">Golgi apparatus</location>
    </subcellularLocation>
</comment>
<protein>
    <submittedName>
        <fullName evidence="11">AP-3 complex subunit sigma-2</fullName>
    </submittedName>
</protein>
<gene>
    <name evidence="11" type="primary">AP3S2</name>
    <name evidence="11" type="ORF">TR137747</name>
</gene>
<evidence type="ECO:0000256" key="3">
    <source>
        <dbReference type="ARBA" id="ARBA00006972"/>
    </source>
</evidence>
<dbReference type="SUPFAM" id="SSF64356">
    <property type="entry name" value="SNARE-like"/>
    <property type="match status" value="1"/>
</dbReference>
<dbReference type="AlphaFoldDB" id="A0A0X3PL61"/>
<evidence type="ECO:0000256" key="2">
    <source>
        <dbReference type="ARBA" id="ARBA00004555"/>
    </source>
</evidence>
<dbReference type="InterPro" id="IPR022775">
    <property type="entry name" value="AP_mu_sigma_su"/>
</dbReference>
<dbReference type="InterPro" id="IPR016635">
    <property type="entry name" value="AP_complex_ssu"/>
</dbReference>
<dbReference type="PANTHER" id="PTHR11753">
    <property type="entry name" value="ADAPTOR COMPLEXES SMALL SUBUNIT FAMILY"/>
    <property type="match status" value="1"/>
</dbReference>
<keyword evidence="8" id="KW-0968">Cytoplasmic vesicle</keyword>
<dbReference type="InterPro" id="IPR027155">
    <property type="entry name" value="APS3"/>
</dbReference>
<evidence type="ECO:0000259" key="10">
    <source>
        <dbReference type="Pfam" id="PF01217"/>
    </source>
</evidence>
<feature type="domain" description="AP complex mu/sigma subunit" evidence="10">
    <location>
        <begin position="1"/>
        <end position="147"/>
    </location>
</feature>